<keyword evidence="8 9" id="KW-0807">Transducer</keyword>
<comment type="similarity">
    <text evidence="9">Belongs to the G-protein coupled receptor 1 family.</text>
</comment>
<evidence type="ECO:0000259" key="11">
    <source>
        <dbReference type="PROSITE" id="PS50262"/>
    </source>
</evidence>
<dbReference type="Proteomes" id="UP001652642">
    <property type="component" value="Chromosome 1"/>
</dbReference>
<dbReference type="PROSITE" id="PS00237">
    <property type="entry name" value="G_PROTEIN_RECEP_F1_1"/>
    <property type="match status" value="1"/>
</dbReference>
<organism evidence="12 13">
    <name type="scientific">Pogona vitticeps</name>
    <name type="common">central bearded dragon</name>
    <dbReference type="NCBI Taxonomy" id="103695"/>
    <lineage>
        <taxon>Eukaryota</taxon>
        <taxon>Metazoa</taxon>
        <taxon>Chordata</taxon>
        <taxon>Craniata</taxon>
        <taxon>Vertebrata</taxon>
        <taxon>Euteleostomi</taxon>
        <taxon>Lepidosauria</taxon>
        <taxon>Squamata</taxon>
        <taxon>Bifurcata</taxon>
        <taxon>Unidentata</taxon>
        <taxon>Episquamata</taxon>
        <taxon>Toxicofera</taxon>
        <taxon>Iguania</taxon>
        <taxon>Acrodonta</taxon>
        <taxon>Agamidae</taxon>
        <taxon>Amphibolurinae</taxon>
        <taxon>Pogona</taxon>
    </lineage>
</organism>
<evidence type="ECO:0000256" key="7">
    <source>
        <dbReference type="ARBA" id="ARBA00023170"/>
    </source>
</evidence>
<keyword evidence="2" id="KW-1003">Cell membrane</keyword>
<feature type="transmembrane region" description="Helical" evidence="10">
    <location>
        <begin position="120"/>
        <end position="142"/>
    </location>
</feature>
<keyword evidence="4 10" id="KW-1133">Transmembrane helix</keyword>
<evidence type="ECO:0000313" key="12">
    <source>
        <dbReference type="Proteomes" id="UP001652642"/>
    </source>
</evidence>
<dbReference type="PRINTS" id="PR02108">
    <property type="entry name" value="MRGPCRFAMILY"/>
</dbReference>
<protein>
    <submittedName>
        <fullName evidence="13">Proto-oncogene Mas-like</fullName>
    </submittedName>
</protein>
<evidence type="ECO:0000256" key="10">
    <source>
        <dbReference type="SAM" id="Phobius"/>
    </source>
</evidence>
<evidence type="ECO:0000256" key="9">
    <source>
        <dbReference type="RuleBase" id="RU000688"/>
    </source>
</evidence>
<keyword evidence="7 9" id="KW-0675">Receptor</keyword>
<dbReference type="RefSeq" id="XP_072855771.1">
    <property type="nucleotide sequence ID" value="XM_072999670.1"/>
</dbReference>
<evidence type="ECO:0000256" key="3">
    <source>
        <dbReference type="ARBA" id="ARBA00022692"/>
    </source>
</evidence>
<feature type="transmembrane region" description="Helical" evidence="10">
    <location>
        <begin position="39"/>
        <end position="66"/>
    </location>
</feature>
<keyword evidence="12" id="KW-1185">Reference proteome</keyword>
<dbReference type="InterPro" id="IPR017452">
    <property type="entry name" value="GPCR_Rhodpsn_7TM"/>
</dbReference>
<evidence type="ECO:0000313" key="13">
    <source>
        <dbReference type="RefSeq" id="XP_072855771.1"/>
    </source>
</evidence>
<feature type="transmembrane region" description="Helical" evidence="10">
    <location>
        <begin position="267"/>
        <end position="292"/>
    </location>
</feature>
<evidence type="ECO:0000256" key="1">
    <source>
        <dbReference type="ARBA" id="ARBA00004651"/>
    </source>
</evidence>
<evidence type="ECO:0000256" key="6">
    <source>
        <dbReference type="ARBA" id="ARBA00023136"/>
    </source>
</evidence>
<evidence type="ECO:0000256" key="4">
    <source>
        <dbReference type="ARBA" id="ARBA00022989"/>
    </source>
</evidence>
<dbReference type="PRINTS" id="PR00237">
    <property type="entry name" value="GPCRRHODOPSN"/>
</dbReference>
<dbReference type="InterPro" id="IPR000276">
    <property type="entry name" value="GPCR_Rhodpsn"/>
</dbReference>
<keyword evidence="6 10" id="KW-0472">Membrane</keyword>
<keyword evidence="3 9" id="KW-0812">Transmembrane</keyword>
<comment type="subcellular location">
    <subcellularLocation>
        <location evidence="1">Cell membrane</location>
        <topology evidence="1">Multi-pass membrane protein</topology>
    </subcellularLocation>
</comment>
<feature type="transmembrane region" description="Helical" evidence="10">
    <location>
        <begin position="78"/>
        <end position="100"/>
    </location>
</feature>
<reference evidence="13" key="2">
    <citation type="submission" date="2025-08" db="UniProtKB">
        <authorList>
            <consortium name="RefSeq"/>
        </authorList>
    </citation>
    <scope>IDENTIFICATION</scope>
</reference>
<dbReference type="InterPro" id="IPR026234">
    <property type="entry name" value="MRGPCRFAMILY"/>
</dbReference>
<name>A0ABM5GDQ0_9SAUR</name>
<dbReference type="PROSITE" id="PS50262">
    <property type="entry name" value="G_PROTEIN_RECEP_F1_2"/>
    <property type="match status" value="1"/>
</dbReference>
<dbReference type="Gene3D" id="1.20.1070.10">
    <property type="entry name" value="Rhodopsin 7-helix transmembrane proteins"/>
    <property type="match status" value="1"/>
</dbReference>
<feature type="transmembrane region" description="Helical" evidence="10">
    <location>
        <begin position="154"/>
        <end position="175"/>
    </location>
</feature>
<proteinExistence type="inferred from homology"/>
<dbReference type="GeneID" id="110087435"/>
<evidence type="ECO:0000256" key="8">
    <source>
        <dbReference type="ARBA" id="ARBA00023224"/>
    </source>
</evidence>
<feature type="transmembrane region" description="Helical" evidence="10">
    <location>
        <begin position="234"/>
        <end position="255"/>
    </location>
</feature>
<accession>A0ABM5GDQ0</accession>
<dbReference type="Pfam" id="PF00001">
    <property type="entry name" value="7tm_1"/>
    <property type="match status" value="1"/>
</dbReference>
<dbReference type="PANTHER" id="PTHR11334:SF29">
    <property type="entry name" value="MAS-RELATED G-PROTEIN COUPLED RECEPTOR MEMBER X2"/>
    <property type="match status" value="1"/>
</dbReference>
<gene>
    <name evidence="13" type="primary">LOC110087435</name>
</gene>
<evidence type="ECO:0000256" key="5">
    <source>
        <dbReference type="ARBA" id="ARBA00023040"/>
    </source>
</evidence>
<dbReference type="PANTHER" id="PTHR11334">
    <property type="entry name" value="MAS-RELATED G-PROTEIN COUPLED RECEPTOR"/>
    <property type="match status" value="1"/>
</dbReference>
<evidence type="ECO:0000256" key="2">
    <source>
        <dbReference type="ARBA" id="ARBA00022475"/>
    </source>
</evidence>
<reference evidence="12" key="1">
    <citation type="submission" date="2025-05" db="UniProtKB">
        <authorList>
            <consortium name="RefSeq"/>
        </authorList>
    </citation>
    <scope>NUCLEOTIDE SEQUENCE [LARGE SCALE GENOMIC DNA]</scope>
</reference>
<sequence>MMTEKTALSSHTAVTIKKNYTQLESWPKKGYFPGTRKGYFLETVVVVSVSICLCGLIGNGVIFWFLCTRIKRTRFTIYIFNLVAADLAVLVYYILVFILFVTPFYVDLYFSRIMENIYSFVYNSSIYFLTAISTERCLMVFIPTRYQHQRPKHLSKIVCAILWALSCLVSLVVYIPCYPRFLSSHSEGSFYCDAATVFEMTINLFIFLPVMFFTTLILFVRVQKNGKQSCSEKFDITVIVMVFLFFIFASSVRIIDAIAYWDQRLDAPIPFLLSLLFDSIKSSANPFVYLFVGNWKRKKIQEPNHIFLENALKYKENMTEPPQIDQKQASRHPRPQT</sequence>
<keyword evidence="5 9" id="KW-0297">G-protein coupled receptor</keyword>
<dbReference type="SUPFAM" id="SSF81321">
    <property type="entry name" value="Family A G protein-coupled receptor-like"/>
    <property type="match status" value="1"/>
</dbReference>
<feature type="domain" description="G-protein coupled receptors family 1 profile" evidence="11">
    <location>
        <begin position="58"/>
        <end position="289"/>
    </location>
</feature>
<feature type="transmembrane region" description="Helical" evidence="10">
    <location>
        <begin position="195"/>
        <end position="222"/>
    </location>
</feature>